<proteinExistence type="predicted"/>
<evidence type="ECO:0000259" key="3">
    <source>
        <dbReference type="PROSITE" id="PS50158"/>
    </source>
</evidence>
<feature type="domain" description="CCHC-type" evidence="3">
    <location>
        <begin position="35"/>
        <end position="50"/>
    </location>
</feature>
<name>A0AAD6U7Y8_9AGAR</name>
<keyword evidence="5" id="KW-1185">Reference proteome</keyword>
<organism evidence="4 5">
    <name type="scientific">Mycena belliarum</name>
    <dbReference type="NCBI Taxonomy" id="1033014"/>
    <lineage>
        <taxon>Eukaryota</taxon>
        <taxon>Fungi</taxon>
        <taxon>Dikarya</taxon>
        <taxon>Basidiomycota</taxon>
        <taxon>Agaricomycotina</taxon>
        <taxon>Agaricomycetes</taxon>
        <taxon>Agaricomycetidae</taxon>
        <taxon>Agaricales</taxon>
        <taxon>Marasmiineae</taxon>
        <taxon>Mycenaceae</taxon>
        <taxon>Mycena</taxon>
    </lineage>
</organism>
<accession>A0AAD6U7Y8</accession>
<dbReference type="GO" id="GO:0008270">
    <property type="term" value="F:zinc ion binding"/>
    <property type="evidence" value="ECO:0007669"/>
    <property type="project" value="UniProtKB-KW"/>
</dbReference>
<dbReference type="SMART" id="SM00343">
    <property type="entry name" value="ZnF_C2HC"/>
    <property type="match status" value="2"/>
</dbReference>
<dbReference type="EMBL" id="JARJCN010000021">
    <property type="protein sequence ID" value="KAJ7090731.1"/>
    <property type="molecule type" value="Genomic_DNA"/>
</dbReference>
<dbReference type="Gene3D" id="4.10.60.10">
    <property type="entry name" value="Zinc finger, CCHC-type"/>
    <property type="match status" value="1"/>
</dbReference>
<dbReference type="AlphaFoldDB" id="A0AAD6U7Y8"/>
<reference evidence="4" key="1">
    <citation type="submission" date="2023-03" db="EMBL/GenBank/DDBJ databases">
        <title>Massive genome expansion in bonnet fungi (Mycena s.s.) driven by repeated elements and novel gene families across ecological guilds.</title>
        <authorList>
            <consortium name="Lawrence Berkeley National Laboratory"/>
            <person name="Harder C.B."/>
            <person name="Miyauchi S."/>
            <person name="Viragh M."/>
            <person name="Kuo A."/>
            <person name="Thoen E."/>
            <person name="Andreopoulos B."/>
            <person name="Lu D."/>
            <person name="Skrede I."/>
            <person name="Drula E."/>
            <person name="Henrissat B."/>
            <person name="Morin E."/>
            <person name="Kohler A."/>
            <person name="Barry K."/>
            <person name="LaButti K."/>
            <person name="Morin E."/>
            <person name="Salamov A."/>
            <person name="Lipzen A."/>
            <person name="Mereny Z."/>
            <person name="Hegedus B."/>
            <person name="Baldrian P."/>
            <person name="Stursova M."/>
            <person name="Weitz H."/>
            <person name="Taylor A."/>
            <person name="Grigoriev I.V."/>
            <person name="Nagy L.G."/>
            <person name="Martin F."/>
            <person name="Kauserud H."/>
        </authorList>
    </citation>
    <scope>NUCLEOTIDE SEQUENCE</scope>
    <source>
        <strain evidence="4">CBHHK173m</strain>
    </source>
</reference>
<evidence type="ECO:0000256" key="1">
    <source>
        <dbReference type="ARBA" id="ARBA00022664"/>
    </source>
</evidence>
<comment type="caution">
    <text evidence="4">The sequence shown here is derived from an EMBL/GenBank/DDBJ whole genome shotgun (WGS) entry which is preliminary data.</text>
</comment>
<dbReference type="Proteomes" id="UP001222325">
    <property type="component" value="Unassembled WGS sequence"/>
</dbReference>
<gene>
    <name evidence="4" type="ORF">B0H15DRAFT_836727</name>
</gene>
<dbReference type="GO" id="GO:0003676">
    <property type="term" value="F:nucleic acid binding"/>
    <property type="evidence" value="ECO:0007669"/>
    <property type="project" value="InterPro"/>
</dbReference>
<dbReference type="SUPFAM" id="SSF57756">
    <property type="entry name" value="Retrovirus zinc finger-like domains"/>
    <property type="match status" value="1"/>
</dbReference>
<evidence type="ECO:0000313" key="5">
    <source>
        <dbReference type="Proteomes" id="UP001222325"/>
    </source>
</evidence>
<keyword evidence="2" id="KW-0863">Zinc-finger</keyword>
<keyword evidence="2" id="KW-0862">Zinc</keyword>
<dbReference type="InterPro" id="IPR001878">
    <property type="entry name" value="Znf_CCHC"/>
</dbReference>
<keyword evidence="2" id="KW-0479">Metal-binding</keyword>
<dbReference type="PROSITE" id="PS50158">
    <property type="entry name" value="ZF_CCHC"/>
    <property type="match status" value="1"/>
</dbReference>
<dbReference type="InterPro" id="IPR036875">
    <property type="entry name" value="Znf_CCHC_sf"/>
</dbReference>
<evidence type="ECO:0000256" key="2">
    <source>
        <dbReference type="PROSITE-ProRule" id="PRU00047"/>
    </source>
</evidence>
<evidence type="ECO:0000313" key="4">
    <source>
        <dbReference type="EMBL" id="KAJ7090731.1"/>
    </source>
</evidence>
<dbReference type="Pfam" id="PF00098">
    <property type="entry name" value="zf-CCHC"/>
    <property type="match status" value="2"/>
</dbReference>
<dbReference type="GO" id="GO:0006397">
    <property type="term" value="P:mRNA processing"/>
    <property type="evidence" value="ECO:0007669"/>
    <property type="project" value="UniProtKB-KW"/>
</dbReference>
<protein>
    <recommendedName>
        <fullName evidence="3">CCHC-type domain-containing protein</fullName>
    </recommendedName>
</protein>
<keyword evidence="1" id="KW-0507">mRNA processing</keyword>
<sequence length="87" mass="9273">MSLRALKSPLVLFARTHLRTIQTPSSVPPPLPTACHNCGQAGHISPYCPSPKKCRACGGDGHVASACTNPSVHTRRACSNCVFYSRP</sequence>